<evidence type="ECO:0000313" key="3">
    <source>
        <dbReference type="EMBL" id="NIJ45927.1"/>
    </source>
</evidence>
<comment type="caution">
    <text evidence="3">The sequence shown here is derived from an EMBL/GenBank/DDBJ whole genome shotgun (WGS) entry which is preliminary data.</text>
</comment>
<dbReference type="Proteomes" id="UP000745859">
    <property type="component" value="Unassembled WGS sequence"/>
</dbReference>
<accession>A0ABX0UAS2</accession>
<reference evidence="3 4" key="1">
    <citation type="submission" date="2020-03" db="EMBL/GenBank/DDBJ databases">
        <title>Genomic Encyclopedia of Type Strains, Phase IV (KMG-IV): sequencing the most valuable type-strain genomes for metagenomic binning, comparative biology and taxonomic classification.</title>
        <authorList>
            <person name="Goeker M."/>
        </authorList>
    </citation>
    <scope>NUCLEOTIDE SEQUENCE [LARGE SCALE GENOMIC DNA]</scope>
    <source>
        <strain evidence="3 4">DSM 101599</strain>
    </source>
</reference>
<organism evidence="3 4">
    <name type="scientific">Wenyingzhuangia heitensis</name>
    <dbReference type="NCBI Taxonomy" id="1487859"/>
    <lineage>
        <taxon>Bacteria</taxon>
        <taxon>Pseudomonadati</taxon>
        <taxon>Bacteroidota</taxon>
        <taxon>Flavobacteriia</taxon>
        <taxon>Flavobacteriales</taxon>
        <taxon>Flavobacteriaceae</taxon>
        <taxon>Wenyingzhuangia</taxon>
    </lineage>
</organism>
<dbReference type="RefSeq" id="WP_243846548.1">
    <property type="nucleotide sequence ID" value="NZ_JAASQL010000003.1"/>
</dbReference>
<gene>
    <name evidence="3" type="ORF">FHR24_002398</name>
</gene>
<keyword evidence="4" id="KW-1185">Reference proteome</keyword>
<evidence type="ECO:0000259" key="2">
    <source>
        <dbReference type="Pfam" id="PF00884"/>
    </source>
</evidence>
<dbReference type="CDD" id="cd16027">
    <property type="entry name" value="SGSH"/>
    <property type="match status" value="1"/>
</dbReference>
<proteinExistence type="predicted"/>
<dbReference type="Pfam" id="PF00884">
    <property type="entry name" value="Sulfatase"/>
    <property type="match status" value="1"/>
</dbReference>
<dbReference type="PANTHER" id="PTHR43751:SF1">
    <property type="entry name" value="SULFATASE ATSG-RELATED"/>
    <property type="match status" value="1"/>
</dbReference>
<dbReference type="EMBL" id="JAASQL010000003">
    <property type="protein sequence ID" value="NIJ45927.1"/>
    <property type="molecule type" value="Genomic_DNA"/>
</dbReference>
<dbReference type="PANTHER" id="PTHR43751">
    <property type="entry name" value="SULFATASE"/>
    <property type="match status" value="1"/>
</dbReference>
<dbReference type="InterPro" id="IPR017850">
    <property type="entry name" value="Alkaline_phosphatase_core_sf"/>
</dbReference>
<protein>
    <submittedName>
        <fullName evidence="3">Sulfatase</fullName>
        <ecNumber evidence="3">3.1.6.-</ecNumber>
    </submittedName>
</protein>
<sequence length="488" mass="56432">MRFNIKKKIVKVLCLMLAIVTYQIKAQEKQPNILWINSDDLGRELACYGEPVVKTPHIDALAKQGVLYTNAYANAPICSASRSSQITGMYPTAVNSLDHRTLNMTELPDGIQPITKFFKDAGYFVSNGSGLTMLEKGGKRDYNFTTKVDYDGTDWDQRKEGQPFFAQVQIKYPHRIFSRDKENPVNPDEVRLPACYPDYPLLRADWALYLESVQHCDDIVGKILQKLEDDGLADNTIVFFFGDHGRPHLRDKQFLYEGGLQIPLIIRWPEHLKPNKKDKRLVSLVDVAATSLAVSGIKTPYPLHGKVFLGKNKTKRKYVYGFRQRAGDAAENLRSITDSRYKLIWNRTYDRPWMQLTSYKKLQYPAFALYHYLHSKGELKAPYNQFMAETKPEFELFDLKKDPSEFNNLAGDKSCRKIQEKLFQKLSSNLKEYEENMILEDEATIERAKKGSRVYYNKALPKQKPGLSVDANYEEIVKDWERRLLHKR</sequence>
<feature type="chain" id="PRO_5046167877" evidence="1">
    <location>
        <begin position="27"/>
        <end position="488"/>
    </location>
</feature>
<dbReference type="EC" id="3.1.6.-" evidence="3"/>
<feature type="signal peptide" evidence="1">
    <location>
        <begin position="1"/>
        <end position="26"/>
    </location>
</feature>
<dbReference type="GO" id="GO:0016787">
    <property type="term" value="F:hydrolase activity"/>
    <property type="evidence" value="ECO:0007669"/>
    <property type="project" value="UniProtKB-KW"/>
</dbReference>
<dbReference type="InterPro" id="IPR052701">
    <property type="entry name" value="GAG_Ulvan_Degrading_Sulfatases"/>
</dbReference>
<dbReference type="Gene3D" id="3.40.720.10">
    <property type="entry name" value="Alkaline Phosphatase, subunit A"/>
    <property type="match status" value="1"/>
</dbReference>
<keyword evidence="1" id="KW-0732">Signal</keyword>
<dbReference type="SUPFAM" id="SSF53649">
    <property type="entry name" value="Alkaline phosphatase-like"/>
    <property type="match status" value="1"/>
</dbReference>
<evidence type="ECO:0000256" key="1">
    <source>
        <dbReference type="SAM" id="SignalP"/>
    </source>
</evidence>
<keyword evidence="3" id="KW-0378">Hydrolase</keyword>
<name>A0ABX0UAS2_9FLAO</name>
<dbReference type="InterPro" id="IPR000917">
    <property type="entry name" value="Sulfatase_N"/>
</dbReference>
<feature type="domain" description="Sulfatase N-terminal" evidence="2">
    <location>
        <begin position="31"/>
        <end position="297"/>
    </location>
</feature>
<evidence type="ECO:0000313" key="4">
    <source>
        <dbReference type="Proteomes" id="UP000745859"/>
    </source>
</evidence>